<gene>
    <name evidence="1" type="ORF">RMSM_04314</name>
</gene>
<dbReference type="Proteomes" id="UP000011991">
    <property type="component" value="Unassembled WGS sequence"/>
</dbReference>
<dbReference type="EMBL" id="ANOG01000615">
    <property type="protein sequence ID" value="EMI18763.1"/>
    <property type="molecule type" value="Genomic_DNA"/>
</dbReference>
<evidence type="ECO:0000313" key="1">
    <source>
        <dbReference type="EMBL" id="EMI18763.1"/>
    </source>
</evidence>
<organism evidence="1 2">
    <name type="scientific">Rhodopirellula maiorica SM1</name>
    <dbReference type="NCBI Taxonomy" id="1265738"/>
    <lineage>
        <taxon>Bacteria</taxon>
        <taxon>Pseudomonadati</taxon>
        <taxon>Planctomycetota</taxon>
        <taxon>Planctomycetia</taxon>
        <taxon>Pirellulales</taxon>
        <taxon>Pirellulaceae</taxon>
        <taxon>Novipirellula</taxon>
    </lineage>
</organism>
<reference evidence="1 2" key="1">
    <citation type="journal article" date="2013" name="Mar. Genomics">
        <title>Expression of sulfatases in Rhodopirellula baltica and the diversity of sulfatases in the genus Rhodopirellula.</title>
        <authorList>
            <person name="Wegner C.E."/>
            <person name="Richter-Heitmann T."/>
            <person name="Klindworth A."/>
            <person name="Klockow C."/>
            <person name="Richter M."/>
            <person name="Achstetter T."/>
            <person name="Glockner F.O."/>
            <person name="Harder J."/>
        </authorList>
    </citation>
    <scope>NUCLEOTIDE SEQUENCE [LARGE SCALE GENOMIC DNA]</scope>
    <source>
        <strain evidence="1 2">SM1</strain>
    </source>
</reference>
<sequence length="77" mass="8828">MNRTRINDESIAELRAMSTLEHLDLTRTKVTDACLKHLESLSNLRKLVLRRSLVTQEGVDAFKKNHPTVSVSWEPLN</sequence>
<proteinExistence type="predicted"/>
<protein>
    <recommendedName>
        <fullName evidence="3">Leucine-rich repeat domain protein</fullName>
    </recommendedName>
</protein>
<dbReference type="SUPFAM" id="SSF52047">
    <property type="entry name" value="RNI-like"/>
    <property type="match status" value="1"/>
</dbReference>
<comment type="caution">
    <text evidence="1">The sequence shown here is derived from an EMBL/GenBank/DDBJ whole genome shotgun (WGS) entry which is preliminary data.</text>
</comment>
<evidence type="ECO:0008006" key="3">
    <source>
        <dbReference type="Google" id="ProtNLM"/>
    </source>
</evidence>
<dbReference type="InterPro" id="IPR032675">
    <property type="entry name" value="LRR_dom_sf"/>
</dbReference>
<dbReference type="AlphaFoldDB" id="M5RHC2"/>
<dbReference type="Gene3D" id="3.80.10.10">
    <property type="entry name" value="Ribonuclease Inhibitor"/>
    <property type="match status" value="1"/>
</dbReference>
<dbReference type="PATRIC" id="fig|1265738.3.peg.4326"/>
<accession>M5RHC2</accession>
<evidence type="ECO:0000313" key="2">
    <source>
        <dbReference type="Proteomes" id="UP000011991"/>
    </source>
</evidence>
<keyword evidence="2" id="KW-1185">Reference proteome</keyword>
<name>M5RHC2_9BACT</name>